<dbReference type="EMBL" id="VYYT01000189">
    <property type="protein sequence ID" value="KAK2758482.1"/>
    <property type="molecule type" value="Genomic_DNA"/>
</dbReference>
<feature type="region of interest" description="Disordered" evidence="1">
    <location>
        <begin position="61"/>
        <end position="113"/>
    </location>
</feature>
<evidence type="ECO:0000256" key="2">
    <source>
        <dbReference type="SAM" id="Phobius"/>
    </source>
</evidence>
<feature type="transmembrane region" description="Helical" evidence="2">
    <location>
        <begin position="167"/>
        <end position="187"/>
    </location>
</feature>
<organism evidence="3 4">
    <name type="scientific">Colletotrichum kahawae</name>
    <name type="common">Coffee berry disease fungus</name>
    <dbReference type="NCBI Taxonomy" id="34407"/>
    <lineage>
        <taxon>Eukaryota</taxon>
        <taxon>Fungi</taxon>
        <taxon>Dikarya</taxon>
        <taxon>Ascomycota</taxon>
        <taxon>Pezizomycotina</taxon>
        <taxon>Sordariomycetes</taxon>
        <taxon>Hypocreomycetidae</taxon>
        <taxon>Glomerellales</taxon>
        <taxon>Glomerellaceae</taxon>
        <taxon>Colletotrichum</taxon>
        <taxon>Colletotrichum gloeosporioides species complex</taxon>
    </lineage>
</organism>
<keyword evidence="2" id="KW-1133">Transmembrane helix</keyword>
<dbReference type="AlphaFoldDB" id="A0AAE0D629"/>
<reference evidence="3" key="1">
    <citation type="submission" date="2023-02" db="EMBL/GenBank/DDBJ databases">
        <title>Colletotrichum kahawae CIFC_Que2 genome sequencing and assembly.</title>
        <authorList>
            <person name="Baroncelli R."/>
        </authorList>
    </citation>
    <scope>NUCLEOTIDE SEQUENCE</scope>
    <source>
        <strain evidence="3">CIFC_Que2</strain>
    </source>
</reference>
<evidence type="ECO:0000256" key="1">
    <source>
        <dbReference type="SAM" id="MobiDB-lite"/>
    </source>
</evidence>
<feature type="region of interest" description="Disordered" evidence="1">
    <location>
        <begin position="1"/>
        <end position="41"/>
    </location>
</feature>
<keyword evidence="2" id="KW-0472">Membrane</keyword>
<name>A0AAE0D629_COLKA</name>
<evidence type="ECO:0000313" key="3">
    <source>
        <dbReference type="EMBL" id="KAK2758482.1"/>
    </source>
</evidence>
<proteinExistence type="predicted"/>
<keyword evidence="2" id="KW-0812">Transmembrane</keyword>
<protein>
    <submittedName>
        <fullName evidence="3">Uncharacterized protein</fullName>
    </submittedName>
</protein>
<sequence length="197" mass="21200">MPFHRPNTPSSRQGNRANPPTPIKTHRQTKYAKSGPVRVPTTTTIPWTTEIFTPSTAQSEAFEGFPMSPESARDAQYGPPGDTPHPFRRRAVPSAPASTPVMPATGSHDDEGWQSIDDVISSPSMWSPRSPQWLSRGSITGARFGSTSFDVTGGVPSRTVPSTWTNILRIGAQVLLLISLVGALFIFNPAVNMTSSG</sequence>
<comment type="caution">
    <text evidence="3">The sequence shown here is derived from an EMBL/GenBank/DDBJ whole genome shotgun (WGS) entry which is preliminary data.</text>
</comment>
<feature type="compositionally biased region" description="Polar residues" evidence="1">
    <location>
        <begin position="7"/>
        <end position="18"/>
    </location>
</feature>
<evidence type="ECO:0000313" key="4">
    <source>
        <dbReference type="Proteomes" id="UP001281614"/>
    </source>
</evidence>
<keyword evidence="4" id="KW-1185">Reference proteome</keyword>
<accession>A0AAE0D629</accession>
<dbReference type="Proteomes" id="UP001281614">
    <property type="component" value="Unassembled WGS sequence"/>
</dbReference>
<gene>
    <name evidence="3" type="ORF">CKAH01_05530</name>
</gene>